<dbReference type="InterPro" id="IPR050834">
    <property type="entry name" value="Glycosyltransf_2"/>
</dbReference>
<proteinExistence type="predicted"/>
<dbReference type="PANTHER" id="PTHR43685:SF11">
    <property type="entry name" value="GLYCOSYLTRANSFERASE TAGX-RELATED"/>
    <property type="match status" value="1"/>
</dbReference>
<evidence type="ECO:0000313" key="3">
    <source>
        <dbReference type="Proteomes" id="UP000609172"/>
    </source>
</evidence>
<dbReference type="InterPro" id="IPR029044">
    <property type="entry name" value="Nucleotide-diphossugar_trans"/>
</dbReference>
<dbReference type="Proteomes" id="UP000609172">
    <property type="component" value="Unassembled WGS sequence"/>
</dbReference>
<dbReference type="RefSeq" id="WP_200104670.1">
    <property type="nucleotide sequence ID" value="NZ_JAEHFV010000001.1"/>
</dbReference>
<dbReference type="InterPro" id="IPR001173">
    <property type="entry name" value="Glyco_trans_2-like"/>
</dbReference>
<sequence>MPHSTTIVTVLCSCYNHAEYVCKSIESVLNQSHDNIQLIVIDDFSSDNSVEVIENFILNFPEIIFIKNKKNIGLTQSVTNALQYVTGEYFIDLAADDILLPNCIEIQLNTFKTSKFTNLAMVYGNAENITEDGNHFSYYFEVDEHLKSKISRPSGDIYSKVISSETVLCSVSSMYKKSVFDALNGYDTTLSYEDFDYWIRASRAYNIEYIDAVLVQKRITPNSLHASFYLKKNKNSNSTYIILRKAYKLNRNKSEHKILIPRVNIEIRNSFRTQNYLVMLKNCYLRLRLGLKTL</sequence>
<evidence type="ECO:0000313" key="2">
    <source>
        <dbReference type="EMBL" id="MBK0368754.1"/>
    </source>
</evidence>
<gene>
    <name evidence="2" type="ORF">I5M07_02815</name>
</gene>
<dbReference type="AlphaFoldDB" id="A0A934PJZ6"/>
<reference evidence="2" key="1">
    <citation type="submission" date="2020-12" db="EMBL/GenBank/DDBJ databases">
        <title>Bacterial novel species Flavobacterium sp. SE-1-e isolated from soil.</title>
        <authorList>
            <person name="Jung H.-Y."/>
        </authorList>
    </citation>
    <scope>NUCLEOTIDE SEQUENCE</scope>
    <source>
        <strain evidence="2">SE-1-e</strain>
    </source>
</reference>
<evidence type="ECO:0000259" key="1">
    <source>
        <dbReference type="Pfam" id="PF00535"/>
    </source>
</evidence>
<name>A0A934PJZ6_9FLAO</name>
<accession>A0A934PJZ6</accession>
<comment type="caution">
    <text evidence="2">The sequence shown here is derived from an EMBL/GenBank/DDBJ whole genome shotgun (WGS) entry which is preliminary data.</text>
</comment>
<dbReference type="EMBL" id="JAEHFV010000001">
    <property type="protein sequence ID" value="MBK0368754.1"/>
    <property type="molecule type" value="Genomic_DNA"/>
</dbReference>
<keyword evidence="3" id="KW-1185">Reference proteome</keyword>
<organism evidence="2 3">
    <name type="scientific">Flavobacterium agrisoli</name>
    <dbReference type="NCBI Taxonomy" id="2793066"/>
    <lineage>
        <taxon>Bacteria</taxon>
        <taxon>Pseudomonadati</taxon>
        <taxon>Bacteroidota</taxon>
        <taxon>Flavobacteriia</taxon>
        <taxon>Flavobacteriales</taxon>
        <taxon>Flavobacteriaceae</taxon>
        <taxon>Flavobacterium</taxon>
    </lineage>
</organism>
<dbReference type="Pfam" id="PF00535">
    <property type="entry name" value="Glycos_transf_2"/>
    <property type="match status" value="1"/>
</dbReference>
<dbReference type="PANTHER" id="PTHR43685">
    <property type="entry name" value="GLYCOSYLTRANSFERASE"/>
    <property type="match status" value="1"/>
</dbReference>
<dbReference type="Gene3D" id="3.90.550.10">
    <property type="entry name" value="Spore Coat Polysaccharide Biosynthesis Protein SpsA, Chain A"/>
    <property type="match status" value="1"/>
</dbReference>
<protein>
    <submittedName>
        <fullName evidence="2">Glycosyltransferase</fullName>
    </submittedName>
</protein>
<dbReference type="SUPFAM" id="SSF53448">
    <property type="entry name" value="Nucleotide-diphospho-sugar transferases"/>
    <property type="match status" value="1"/>
</dbReference>
<feature type="domain" description="Glycosyltransferase 2-like" evidence="1">
    <location>
        <begin position="10"/>
        <end position="180"/>
    </location>
</feature>